<comment type="subcellular location">
    <subcellularLocation>
        <location evidence="1">Cell envelope</location>
    </subcellularLocation>
</comment>
<dbReference type="Gene3D" id="3.40.50.2300">
    <property type="match status" value="1"/>
</dbReference>
<evidence type="ECO:0000259" key="4">
    <source>
        <dbReference type="Pfam" id="PF13407"/>
    </source>
</evidence>
<protein>
    <recommendedName>
        <fullName evidence="4">Periplasmic binding protein domain-containing protein</fullName>
    </recommendedName>
</protein>
<gene>
    <name evidence="5" type="ORF">SDC9_181729</name>
</gene>
<dbReference type="SUPFAM" id="SSF53822">
    <property type="entry name" value="Periplasmic binding protein-like I"/>
    <property type="match status" value="1"/>
</dbReference>
<proteinExistence type="inferred from homology"/>
<dbReference type="InterPro" id="IPR028082">
    <property type="entry name" value="Peripla_BP_I"/>
</dbReference>
<evidence type="ECO:0000256" key="3">
    <source>
        <dbReference type="ARBA" id="ARBA00022729"/>
    </source>
</evidence>
<accession>A0A645H6V8</accession>
<dbReference type="GO" id="GO:0030313">
    <property type="term" value="C:cell envelope"/>
    <property type="evidence" value="ECO:0007669"/>
    <property type="project" value="UniProtKB-SubCell"/>
</dbReference>
<name>A0A645H6V8_9ZZZZ</name>
<comment type="similarity">
    <text evidence="2">Belongs to the bacterial solute-binding protein 2 family.</text>
</comment>
<dbReference type="AlphaFoldDB" id="A0A645H6V8"/>
<dbReference type="EMBL" id="VSSQ01087160">
    <property type="protein sequence ID" value="MPN34236.1"/>
    <property type="molecule type" value="Genomic_DNA"/>
</dbReference>
<reference evidence="5" key="1">
    <citation type="submission" date="2019-08" db="EMBL/GenBank/DDBJ databases">
        <authorList>
            <person name="Kucharzyk K."/>
            <person name="Murdoch R.W."/>
            <person name="Higgins S."/>
            <person name="Loffler F."/>
        </authorList>
    </citation>
    <scope>NUCLEOTIDE SEQUENCE</scope>
</reference>
<dbReference type="InterPro" id="IPR025997">
    <property type="entry name" value="SBP_2_dom"/>
</dbReference>
<comment type="caution">
    <text evidence="5">The sequence shown here is derived from an EMBL/GenBank/DDBJ whole genome shotgun (WGS) entry which is preliminary data.</text>
</comment>
<dbReference type="PANTHER" id="PTHR46847">
    <property type="entry name" value="D-ALLOSE-BINDING PERIPLASMIC PROTEIN-RELATED"/>
    <property type="match status" value="1"/>
</dbReference>
<feature type="domain" description="Periplasmic binding protein" evidence="4">
    <location>
        <begin position="2"/>
        <end position="135"/>
    </location>
</feature>
<dbReference type="PANTHER" id="PTHR46847:SF1">
    <property type="entry name" value="D-ALLOSE-BINDING PERIPLASMIC PROTEIN-RELATED"/>
    <property type="match status" value="1"/>
</dbReference>
<organism evidence="5">
    <name type="scientific">bioreactor metagenome</name>
    <dbReference type="NCBI Taxonomy" id="1076179"/>
    <lineage>
        <taxon>unclassified sequences</taxon>
        <taxon>metagenomes</taxon>
        <taxon>ecological metagenomes</taxon>
    </lineage>
</organism>
<dbReference type="GO" id="GO:0030246">
    <property type="term" value="F:carbohydrate binding"/>
    <property type="evidence" value="ECO:0007669"/>
    <property type="project" value="UniProtKB-ARBA"/>
</dbReference>
<evidence type="ECO:0000313" key="5">
    <source>
        <dbReference type="EMBL" id="MPN34236.1"/>
    </source>
</evidence>
<keyword evidence="3" id="KW-0732">Signal</keyword>
<dbReference type="Pfam" id="PF13407">
    <property type="entry name" value="Peripla_BP_4"/>
    <property type="match status" value="1"/>
</dbReference>
<sequence length="179" mass="19861">MKYVLLRAAPEVPVTRTQSAEESLIRSGITAIKVATLSVENYSRDEAKDKMMTLLKSGVKFDAAISDNDSVALGTIDAMQLFGLDPRTVAITTINVIPQTAEAIRDEKILMSVFQNLRRQGSISVVVAANMLEEKPINEGIEYNILPDNPYSIFIPPDIVTKTHVPSDLYYIINENRFT</sequence>
<evidence type="ECO:0000256" key="2">
    <source>
        <dbReference type="ARBA" id="ARBA00007639"/>
    </source>
</evidence>
<evidence type="ECO:0000256" key="1">
    <source>
        <dbReference type="ARBA" id="ARBA00004196"/>
    </source>
</evidence>